<dbReference type="Proteomes" id="UP000434639">
    <property type="component" value="Unassembled WGS sequence"/>
</dbReference>
<organism evidence="14 15">
    <name type="scientific">Metabacillus mangrovi</name>
    <dbReference type="NCBI Taxonomy" id="1491830"/>
    <lineage>
        <taxon>Bacteria</taxon>
        <taxon>Bacillati</taxon>
        <taxon>Bacillota</taxon>
        <taxon>Bacilli</taxon>
        <taxon>Bacillales</taxon>
        <taxon>Bacillaceae</taxon>
        <taxon>Metabacillus</taxon>
    </lineage>
</organism>
<dbReference type="NCBIfam" id="TIGR01740">
    <property type="entry name" value="pyrF"/>
    <property type="match status" value="1"/>
</dbReference>
<dbReference type="PANTHER" id="PTHR32119">
    <property type="entry name" value="OROTIDINE 5'-PHOSPHATE DECARBOXYLASE"/>
    <property type="match status" value="1"/>
</dbReference>
<protein>
    <recommendedName>
        <fullName evidence="9">Orotidine 5'-phosphate decarboxylase</fullName>
        <ecNumber evidence="9">4.1.1.23</ecNumber>
    </recommendedName>
    <alternativeName>
        <fullName evidence="9">OMP decarboxylase</fullName>
        <shortName evidence="9">OMPDCase</shortName>
        <shortName evidence="9">OMPdecase</shortName>
    </alternativeName>
</protein>
<feature type="binding site" evidence="9 11">
    <location>
        <position position="214"/>
    </location>
    <ligand>
        <name>substrate</name>
    </ligand>
</feature>
<dbReference type="FunFam" id="3.20.20.70:FF:000015">
    <property type="entry name" value="Orotidine 5'-phosphate decarboxylase"/>
    <property type="match status" value="1"/>
</dbReference>
<dbReference type="SUPFAM" id="SSF51366">
    <property type="entry name" value="Ribulose-phoshate binding barrel"/>
    <property type="match status" value="1"/>
</dbReference>
<feature type="binding site" evidence="9 11">
    <location>
        <position position="32"/>
    </location>
    <ligand>
        <name>substrate</name>
    </ligand>
</feature>
<dbReference type="GO" id="GO:0044205">
    <property type="term" value="P:'de novo' UMP biosynthetic process"/>
    <property type="evidence" value="ECO:0007669"/>
    <property type="project" value="UniProtKB-UniRule"/>
</dbReference>
<evidence type="ECO:0000256" key="3">
    <source>
        <dbReference type="ARBA" id="ARBA00011738"/>
    </source>
</evidence>
<keyword evidence="15" id="KW-1185">Reference proteome</keyword>
<dbReference type="InterPro" id="IPR001754">
    <property type="entry name" value="OMPdeCOase_dom"/>
</dbReference>
<sequence>MKQPIIIALDFDSITDTKKFLAGMGGQKLYVKVGMELFYKEGPGIADMLKSEGHHLFLDLKLHDIPNTVKKAMKVLASLNPDLLNVHAAGGRAMMEAALEGLEAGTPAGCSRPKLIGVTQLTSTPPDMLRRELLIEKSMEETVISYAKLVRDAGLDGVVCSVQESRTVKAACGPSFLTVTPGIRLPGDPAGDQARTATPELARRELADHVVSGRSITGKEDSLKAYTEMLKEWESVRI</sequence>
<dbReference type="CDD" id="cd04725">
    <property type="entry name" value="OMP_decarboxylase_like"/>
    <property type="match status" value="1"/>
</dbReference>
<comment type="pathway">
    <text evidence="2 9 12">Pyrimidine metabolism; UMP biosynthesis via de novo pathway; UMP from orotate: step 2/2.</text>
</comment>
<evidence type="ECO:0000313" key="15">
    <source>
        <dbReference type="Proteomes" id="UP000434639"/>
    </source>
</evidence>
<dbReference type="AlphaFoldDB" id="A0A7X2S2V0"/>
<evidence type="ECO:0000256" key="10">
    <source>
        <dbReference type="PIRSR" id="PIRSR614732-1"/>
    </source>
</evidence>
<feature type="active site" description="For OMPdecase activity" evidence="10">
    <location>
        <position position="64"/>
    </location>
</feature>
<evidence type="ECO:0000256" key="6">
    <source>
        <dbReference type="ARBA" id="ARBA00023239"/>
    </source>
</evidence>
<keyword evidence="4 9" id="KW-0210">Decarboxylase</keyword>
<dbReference type="PROSITE" id="PS00156">
    <property type="entry name" value="OMPDECASE"/>
    <property type="match status" value="1"/>
</dbReference>
<dbReference type="HAMAP" id="MF_01200_B">
    <property type="entry name" value="OMPdecase_type1_B"/>
    <property type="match status" value="1"/>
</dbReference>
<comment type="similarity">
    <text evidence="8 9">Belongs to the OMP decarboxylase family. Type 1 subfamily.</text>
</comment>
<dbReference type="NCBIfam" id="NF001273">
    <property type="entry name" value="PRK00230.1"/>
    <property type="match status" value="1"/>
</dbReference>
<dbReference type="InterPro" id="IPR014732">
    <property type="entry name" value="OMPdecase"/>
</dbReference>
<keyword evidence="5 9" id="KW-0665">Pyrimidine biosynthesis</keyword>
<feature type="binding site" evidence="9 11">
    <location>
        <position position="213"/>
    </location>
    <ligand>
        <name>substrate</name>
    </ligand>
</feature>
<feature type="binding site" evidence="9 11">
    <location>
        <position position="193"/>
    </location>
    <ligand>
        <name>substrate</name>
    </ligand>
</feature>
<evidence type="ECO:0000256" key="1">
    <source>
        <dbReference type="ARBA" id="ARBA00002356"/>
    </source>
</evidence>
<evidence type="ECO:0000256" key="11">
    <source>
        <dbReference type="PIRSR" id="PIRSR614732-2"/>
    </source>
</evidence>
<evidence type="ECO:0000256" key="9">
    <source>
        <dbReference type="HAMAP-Rule" id="MF_01200"/>
    </source>
</evidence>
<feature type="binding site" evidence="9 11">
    <location>
        <position position="184"/>
    </location>
    <ligand>
        <name>substrate</name>
    </ligand>
</feature>
<gene>
    <name evidence="9 14" type="primary">pyrF</name>
    <name evidence="14" type="ORF">GKZ89_04545</name>
</gene>
<dbReference type="GO" id="GO:0005829">
    <property type="term" value="C:cytosol"/>
    <property type="evidence" value="ECO:0007669"/>
    <property type="project" value="TreeGrafter"/>
</dbReference>
<comment type="subunit">
    <text evidence="3 9">Homodimer.</text>
</comment>
<dbReference type="EC" id="4.1.1.23" evidence="9"/>
<dbReference type="GO" id="GO:0004590">
    <property type="term" value="F:orotidine-5'-phosphate decarboxylase activity"/>
    <property type="evidence" value="ECO:0007669"/>
    <property type="project" value="UniProtKB-UniRule"/>
</dbReference>
<feature type="active site" description="For OMPdecase activity" evidence="10">
    <location>
        <position position="61"/>
    </location>
</feature>
<dbReference type="Gene3D" id="3.20.20.70">
    <property type="entry name" value="Aldolase class I"/>
    <property type="match status" value="1"/>
</dbReference>
<dbReference type="OrthoDB" id="9806203at2"/>
<feature type="active site" description="Proton donor" evidence="9">
    <location>
        <position position="61"/>
    </location>
</feature>
<name>A0A7X2S2V0_9BACI</name>
<dbReference type="Pfam" id="PF00215">
    <property type="entry name" value="OMPdecase"/>
    <property type="match status" value="1"/>
</dbReference>
<dbReference type="InterPro" id="IPR047596">
    <property type="entry name" value="OMPdecase_bac"/>
</dbReference>
<evidence type="ECO:0000256" key="12">
    <source>
        <dbReference type="RuleBase" id="RU000512"/>
    </source>
</evidence>
<proteinExistence type="inferred from homology"/>
<feature type="domain" description="Orotidine 5'-phosphate decarboxylase" evidence="13">
    <location>
        <begin position="4"/>
        <end position="229"/>
    </location>
</feature>
<dbReference type="GO" id="GO:0006207">
    <property type="term" value="P:'de novo' pyrimidine nucleobase biosynthetic process"/>
    <property type="evidence" value="ECO:0007669"/>
    <property type="project" value="InterPro"/>
</dbReference>
<evidence type="ECO:0000256" key="8">
    <source>
        <dbReference type="ARBA" id="ARBA00061012"/>
    </source>
</evidence>
<dbReference type="PANTHER" id="PTHR32119:SF2">
    <property type="entry name" value="OROTIDINE 5'-PHOSPHATE DECARBOXYLASE"/>
    <property type="match status" value="1"/>
</dbReference>
<dbReference type="UniPathway" id="UPA00070">
    <property type="reaction ID" value="UER00120"/>
</dbReference>
<evidence type="ECO:0000259" key="13">
    <source>
        <dbReference type="SMART" id="SM00934"/>
    </source>
</evidence>
<reference evidence="14 15" key="1">
    <citation type="journal article" date="2017" name="Int. J. Syst. Evol. Microbiol.">
        <title>Bacillus mangrovi sp. nov., isolated from a sediment sample from a mangrove forest.</title>
        <authorList>
            <person name="Gupta V."/>
            <person name="Singh P.K."/>
            <person name="Korpole S."/>
            <person name="Tanuku N.R.S."/>
            <person name="Pinnaka A.K."/>
        </authorList>
    </citation>
    <scope>NUCLEOTIDE SEQUENCE [LARGE SCALE GENOMIC DNA]</scope>
    <source>
        <strain evidence="14 15">KCTC 33872</strain>
    </source>
</reference>
<dbReference type="InterPro" id="IPR011060">
    <property type="entry name" value="RibuloseP-bd_barrel"/>
</dbReference>
<comment type="function">
    <text evidence="1 9">Catalyzes the decarboxylation of orotidine 5'-monophosphate (OMP) to uridine 5'-monophosphate (UMP).</text>
</comment>
<evidence type="ECO:0000256" key="4">
    <source>
        <dbReference type="ARBA" id="ARBA00022793"/>
    </source>
</evidence>
<feature type="binding site" evidence="9 11">
    <location>
        <position position="10"/>
    </location>
    <ligand>
        <name>substrate</name>
    </ligand>
</feature>
<dbReference type="InterPro" id="IPR013785">
    <property type="entry name" value="Aldolase_TIM"/>
</dbReference>
<dbReference type="RefSeq" id="WP_155111209.1">
    <property type="nucleotide sequence ID" value="NZ_WMIB01000002.1"/>
</dbReference>
<accession>A0A7X2S2V0</accession>
<feature type="binding site" evidence="9">
    <location>
        <begin position="59"/>
        <end position="68"/>
    </location>
    <ligand>
        <name>substrate</name>
    </ligand>
</feature>
<dbReference type="InterPro" id="IPR018089">
    <property type="entry name" value="OMPdecase_AS"/>
</dbReference>
<dbReference type="EMBL" id="WMIB01000002">
    <property type="protein sequence ID" value="MTH52668.1"/>
    <property type="molecule type" value="Genomic_DNA"/>
</dbReference>
<comment type="caution">
    <text evidence="14">The sequence shown here is derived from an EMBL/GenBank/DDBJ whole genome shotgun (WGS) entry which is preliminary data.</text>
</comment>
<evidence type="ECO:0000256" key="7">
    <source>
        <dbReference type="ARBA" id="ARBA00049157"/>
    </source>
</evidence>
<feature type="binding site" evidence="9 11">
    <location>
        <position position="122"/>
    </location>
    <ligand>
        <name>substrate</name>
    </ligand>
</feature>
<comment type="catalytic activity">
    <reaction evidence="7 9 12">
        <text>orotidine 5'-phosphate + H(+) = UMP + CO2</text>
        <dbReference type="Rhea" id="RHEA:11596"/>
        <dbReference type="ChEBI" id="CHEBI:15378"/>
        <dbReference type="ChEBI" id="CHEBI:16526"/>
        <dbReference type="ChEBI" id="CHEBI:57538"/>
        <dbReference type="ChEBI" id="CHEBI:57865"/>
        <dbReference type="EC" id="4.1.1.23"/>
    </reaction>
</comment>
<evidence type="ECO:0000256" key="5">
    <source>
        <dbReference type="ARBA" id="ARBA00022975"/>
    </source>
</evidence>
<dbReference type="SMART" id="SM00934">
    <property type="entry name" value="OMPdecase"/>
    <property type="match status" value="1"/>
</dbReference>
<keyword evidence="6 9" id="KW-0456">Lyase</keyword>
<feature type="active site" description="For OMPdecase activity" evidence="10">
    <location>
        <position position="59"/>
    </location>
</feature>
<evidence type="ECO:0000313" key="14">
    <source>
        <dbReference type="EMBL" id="MTH52668.1"/>
    </source>
</evidence>
<evidence type="ECO:0000256" key="2">
    <source>
        <dbReference type="ARBA" id="ARBA00004861"/>
    </source>
</evidence>